<keyword evidence="3" id="KW-1185">Reference proteome</keyword>
<organism evidence="2 3">
    <name type="scientific">Streptomyces albus (strain ATCC 21838 / DSM 41398 / FERM P-419 / JCM 4703 / NBRC 107858)</name>
    <dbReference type="NCBI Taxonomy" id="1081613"/>
    <lineage>
        <taxon>Bacteria</taxon>
        <taxon>Bacillati</taxon>
        <taxon>Actinomycetota</taxon>
        <taxon>Actinomycetes</taxon>
        <taxon>Kitasatosporales</taxon>
        <taxon>Streptomycetaceae</taxon>
        <taxon>Streptomyces</taxon>
    </lineage>
</organism>
<accession>A0A0B5EQC7</accession>
<name>A0A0B5EQC7_STRA4</name>
<feature type="chain" id="PRO_5002114755" evidence="1">
    <location>
        <begin position="27"/>
        <end position="64"/>
    </location>
</feature>
<evidence type="ECO:0000313" key="3">
    <source>
        <dbReference type="Proteomes" id="UP000031523"/>
    </source>
</evidence>
<reference evidence="2 3" key="1">
    <citation type="submission" date="2015-01" db="EMBL/GenBank/DDBJ databases">
        <title>Enhanced salinomycin production by adjusting the supply of polyketide extender units in Streptomyce albus DSM 41398.</title>
        <authorList>
            <person name="Lu C."/>
        </authorList>
    </citation>
    <scope>NUCLEOTIDE SEQUENCE [LARGE SCALE GENOMIC DNA]</scope>
    <source>
        <strain evidence="3">ATCC 21838 / DSM 41398 / FERM P-419 / JCM 4703 / NBRC 107858</strain>
    </source>
</reference>
<feature type="signal peptide" evidence="1">
    <location>
        <begin position="1"/>
        <end position="26"/>
    </location>
</feature>
<dbReference type="Proteomes" id="UP000031523">
    <property type="component" value="Chromosome"/>
</dbReference>
<protein>
    <submittedName>
        <fullName evidence="2">Uncharacterized protein</fullName>
    </submittedName>
</protein>
<proteinExistence type="predicted"/>
<gene>
    <name evidence="2" type="ORF">SLNWT_3428</name>
</gene>
<dbReference type="AlphaFoldDB" id="A0A0B5EQC7"/>
<sequence>MSKTAFPGIAVLTVLFLAAFAAPSIADDGPLPGKISIGAEEAVVIELAAACMPMDAPTESVAYM</sequence>
<evidence type="ECO:0000313" key="2">
    <source>
        <dbReference type="EMBL" id="AJE83804.1"/>
    </source>
</evidence>
<keyword evidence="1" id="KW-0732">Signal</keyword>
<dbReference type="EMBL" id="CP010519">
    <property type="protein sequence ID" value="AJE83804.1"/>
    <property type="molecule type" value="Genomic_DNA"/>
</dbReference>
<dbReference type="KEGG" id="sals:SLNWT_3428"/>
<evidence type="ECO:0000256" key="1">
    <source>
        <dbReference type="SAM" id="SignalP"/>
    </source>
</evidence>